<reference evidence="1" key="1">
    <citation type="submission" date="2022-09" db="EMBL/GenBank/DDBJ databases">
        <title>Intensive care unit water sources are persistently colonized with multi-drug resistant bacteria and are the site of extensive horizontal gene transfer of antibiotic resistance genes.</title>
        <authorList>
            <person name="Diorio-Toth L."/>
        </authorList>
    </citation>
    <scope>NUCLEOTIDE SEQUENCE</scope>
    <source>
        <strain evidence="1">GD03710</strain>
    </source>
</reference>
<protein>
    <submittedName>
        <fullName evidence="1">Uncharacterized protein</fullName>
    </submittedName>
</protein>
<gene>
    <name evidence="1" type="ORF">N5I20_18655</name>
</gene>
<accession>A0AA42UET2</accession>
<evidence type="ECO:0000313" key="2">
    <source>
        <dbReference type="Proteomes" id="UP001161704"/>
    </source>
</evidence>
<organism evidence="1 2">
    <name type="scientific">Aeromonas caviae</name>
    <name type="common">Aeromonas punctata</name>
    <dbReference type="NCBI Taxonomy" id="648"/>
    <lineage>
        <taxon>Bacteria</taxon>
        <taxon>Pseudomonadati</taxon>
        <taxon>Pseudomonadota</taxon>
        <taxon>Gammaproteobacteria</taxon>
        <taxon>Aeromonadales</taxon>
        <taxon>Aeromonadaceae</taxon>
        <taxon>Aeromonas</taxon>
    </lineage>
</organism>
<evidence type="ECO:0000313" key="1">
    <source>
        <dbReference type="EMBL" id="MDH1507070.1"/>
    </source>
</evidence>
<dbReference type="AlphaFoldDB" id="A0AA42UET2"/>
<dbReference type="Proteomes" id="UP001161704">
    <property type="component" value="Unassembled WGS sequence"/>
</dbReference>
<dbReference type="EMBL" id="JAOCIZ010000096">
    <property type="protein sequence ID" value="MDH1507070.1"/>
    <property type="molecule type" value="Genomic_DNA"/>
</dbReference>
<feature type="non-terminal residue" evidence="1">
    <location>
        <position position="1"/>
    </location>
</feature>
<dbReference type="RefSeq" id="WP_279980681.1">
    <property type="nucleotide sequence ID" value="NZ_JAOCFK010000154.1"/>
</dbReference>
<proteinExistence type="predicted"/>
<name>A0AA42UET2_AERCA</name>
<comment type="caution">
    <text evidence="1">The sequence shown here is derived from an EMBL/GenBank/DDBJ whole genome shotgun (WGS) entry which is preliminary data.</text>
</comment>
<sequence length="67" mass="7318">NSALTGGQTGTMVLFPAVFSDTRIHHPSQYLLVCGLFLLNIYSKTRILDIKSTECDASTFLVMPALV</sequence>